<evidence type="ECO:0000256" key="8">
    <source>
        <dbReference type="SAM" id="Coils"/>
    </source>
</evidence>
<keyword evidence="5 8" id="KW-0175">Coiled coil</keyword>
<dbReference type="PANTHER" id="PTHR14360:SF14">
    <property type="entry name" value="COILED-COIL DOMAIN-CONTAINING PROTEIN 90B, MITOCHONDRIAL"/>
    <property type="match status" value="1"/>
</dbReference>
<dbReference type="AlphaFoldDB" id="A0A401NJ40"/>
<evidence type="ECO:0000256" key="6">
    <source>
        <dbReference type="ARBA" id="ARBA00023128"/>
    </source>
</evidence>
<dbReference type="InterPro" id="IPR024461">
    <property type="entry name" value="CCDC90-like"/>
</dbReference>
<keyword evidence="6" id="KW-0496">Mitochondrion</keyword>
<evidence type="ECO:0000256" key="5">
    <source>
        <dbReference type="ARBA" id="ARBA00023054"/>
    </source>
</evidence>
<evidence type="ECO:0000313" key="11">
    <source>
        <dbReference type="Proteomes" id="UP000288216"/>
    </source>
</evidence>
<protein>
    <recommendedName>
        <fullName evidence="12">Coiled-coil domain-containing protein 90B, mitochondrial</fullName>
    </recommendedName>
</protein>
<comment type="subcellular location">
    <subcellularLocation>
        <location evidence="1">Mitochondrion membrane</location>
    </subcellularLocation>
</comment>
<dbReference type="PANTHER" id="PTHR14360">
    <property type="entry name" value="PROTEIN FMP32, MITOCHONDRIAL"/>
    <property type="match status" value="1"/>
</dbReference>
<keyword evidence="7 9" id="KW-0472">Membrane</keyword>
<dbReference type="OrthoDB" id="889336at2759"/>
<gene>
    <name evidence="10" type="ORF">scyTo_0009248</name>
</gene>
<evidence type="ECO:0000256" key="2">
    <source>
        <dbReference type="ARBA" id="ARBA00007224"/>
    </source>
</evidence>
<proteinExistence type="inferred from homology"/>
<evidence type="ECO:0000256" key="4">
    <source>
        <dbReference type="ARBA" id="ARBA00022989"/>
    </source>
</evidence>
<dbReference type="OMA" id="APQKHVA"/>
<dbReference type="Gene3D" id="1.20.5.340">
    <property type="match status" value="1"/>
</dbReference>
<sequence length="257" mass="29946">MKRIQCCTTLFQTCNFRLSALQHPLAQSSGRLSKRGFLTANLMHTYDVRNIELLAQDQRKMCFDTHALVLELQNNGFPKEQAEAIVAIISNLTCANMESTYRDMVTKAQQEIMMQQIMAHLDSIRKDMVILEKSEFSNLRMENEKIKIELEHLKQQLLDEVKKIRNDTKLDMNLEKSRIMDMFREREKQLMTSRNEFTELNSGTDRAITETNKKIDTDVASLKTMLESLKLETMRYLAASVFTCLAIALGFYRLWQK</sequence>
<evidence type="ECO:0008006" key="12">
    <source>
        <dbReference type="Google" id="ProtNLM"/>
    </source>
</evidence>
<keyword evidence="3 9" id="KW-0812">Transmembrane</keyword>
<dbReference type="Proteomes" id="UP000288216">
    <property type="component" value="Unassembled WGS sequence"/>
</dbReference>
<evidence type="ECO:0000256" key="1">
    <source>
        <dbReference type="ARBA" id="ARBA00004325"/>
    </source>
</evidence>
<evidence type="ECO:0000256" key="9">
    <source>
        <dbReference type="SAM" id="Phobius"/>
    </source>
</evidence>
<evidence type="ECO:0000256" key="3">
    <source>
        <dbReference type="ARBA" id="ARBA00022692"/>
    </source>
</evidence>
<evidence type="ECO:0000313" key="10">
    <source>
        <dbReference type="EMBL" id="GCB60877.1"/>
    </source>
</evidence>
<dbReference type="EMBL" id="BFAA01003725">
    <property type="protein sequence ID" value="GCB60877.1"/>
    <property type="molecule type" value="Genomic_DNA"/>
</dbReference>
<accession>A0A401NJ40</accession>
<feature type="coiled-coil region" evidence="8">
    <location>
        <begin position="136"/>
        <end position="167"/>
    </location>
</feature>
<dbReference type="GO" id="GO:0031966">
    <property type="term" value="C:mitochondrial membrane"/>
    <property type="evidence" value="ECO:0007669"/>
    <property type="project" value="UniProtKB-SubCell"/>
</dbReference>
<organism evidence="10 11">
    <name type="scientific">Scyliorhinus torazame</name>
    <name type="common">Cloudy catshark</name>
    <name type="synonym">Catulus torazame</name>
    <dbReference type="NCBI Taxonomy" id="75743"/>
    <lineage>
        <taxon>Eukaryota</taxon>
        <taxon>Metazoa</taxon>
        <taxon>Chordata</taxon>
        <taxon>Craniata</taxon>
        <taxon>Vertebrata</taxon>
        <taxon>Chondrichthyes</taxon>
        <taxon>Elasmobranchii</taxon>
        <taxon>Galeomorphii</taxon>
        <taxon>Galeoidea</taxon>
        <taxon>Carcharhiniformes</taxon>
        <taxon>Scyliorhinidae</taxon>
        <taxon>Scyliorhinus</taxon>
    </lineage>
</organism>
<dbReference type="STRING" id="75743.A0A401NJ40"/>
<keyword evidence="4 9" id="KW-1133">Transmembrane helix</keyword>
<comment type="caution">
    <text evidence="10">The sequence shown here is derived from an EMBL/GenBank/DDBJ whole genome shotgun (WGS) entry which is preliminary data.</text>
</comment>
<comment type="similarity">
    <text evidence="2">Belongs to the CCDC90 family.</text>
</comment>
<reference evidence="10 11" key="1">
    <citation type="journal article" date="2018" name="Nat. Ecol. Evol.">
        <title>Shark genomes provide insights into elasmobranch evolution and the origin of vertebrates.</title>
        <authorList>
            <person name="Hara Y"/>
            <person name="Yamaguchi K"/>
            <person name="Onimaru K"/>
            <person name="Kadota M"/>
            <person name="Koyanagi M"/>
            <person name="Keeley SD"/>
            <person name="Tatsumi K"/>
            <person name="Tanaka K"/>
            <person name="Motone F"/>
            <person name="Kageyama Y"/>
            <person name="Nozu R"/>
            <person name="Adachi N"/>
            <person name="Nishimura O"/>
            <person name="Nakagawa R"/>
            <person name="Tanegashima C"/>
            <person name="Kiyatake I"/>
            <person name="Matsumoto R"/>
            <person name="Murakumo K"/>
            <person name="Nishida K"/>
            <person name="Terakita A"/>
            <person name="Kuratani S"/>
            <person name="Sato K"/>
            <person name="Hyodo S Kuraku.S."/>
        </authorList>
    </citation>
    <scope>NUCLEOTIDE SEQUENCE [LARGE SCALE GENOMIC DNA]</scope>
</reference>
<name>A0A401NJ40_SCYTO</name>
<dbReference type="Pfam" id="PF07798">
    <property type="entry name" value="CCDC90-like"/>
    <property type="match status" value="1"/>
</dbReference>
<keyword evidence="11" id="KW-1185">Reference proteome</keyword>
<dbReference type="FunFam" id="1.20.5.340:FF:000015">
    <property type="entry name" value="Mitochondrial calcium uniporter regulator 1"/>
    <property type="match status" value="1"/>
</dbReference>
<evidence type="ECO:0000256" key="7">
    <source>
        <dbReference type="ARBA" id="ARBA00023136"/>
    </source>
</evidence>
<feature type="transmembrane region" description="Helical" evidence="9">
    <location>
        <begin position="236"/>
        <end position="255"/>
    </location>
</feature>